<dbReference type="SUPFAM" id="SSF101801">
    <property type="entry name" value="Surface presentation of antigens (SPOA)"/>
    <property type="match status" value="1"/>
</dbReference>
<name>A0A5D4RVW1_9BACI</name>
<feature type="domain" description="Flagellar motor switch protein FliN-like C-terminal" evidence="11">
    <location>
        <begin position="255"/>
        <end position="324"/>
    </location>
</feature>
<evidence type="ECO:0000256" key="3">
    <source>
        <dbReference type="ARBA" id="ARBA00011049"/>
    </source>
</evidence>
<dbReference type="GO" id="GO:0050918">
    <property type="term" value="P:positive chemotaxis"/>
    <property type="evidence" value="ECO:0007669"/>
    <property type="project" value="TreeGrafter"/>
</dbReference>
<dbReference type="GO" id="GO:0005886">
    <property type="term" value="C:plasma membrane"/>
    <property type="evidence" value="ECO:0007669"/>
    <property type="project" value="UniProtKB-SubCell"/>
</dbReference>
<protein>
    <recommendedName>
        <fullName evidence="4 10">Flagellar motor switch protein FliM</fullName>
    </recommendedName>
</protein>
<keyword evidence="7" id="KW-0283">Flagellar rotation</keyword>
<comment type="caution">
    <text evidence="12">The sequence shown here is derived from an EMBL/GenBank/DDBJ whole genome shotgun (WGS) entry which is preliminary data.</text>
</comment>
<dbReference type="SUPFAM" id="SSF103039">
    <property type="entry name" value="CheC-like"/>
    <property type="match status" value="1"/>
</dbReference>
<evidence type="ECO:0000256" key="8">
    <source>
        <dbReference type="ARBA" id="ARBA00023136"/>
    </source>
</evidence>
<keyword evidence="9" id="KW-0975">Bacterial flagellum</keyword>
<dbReference type="Gene3D" id="2.30.330.10">
    <property type="entry name" value="SpoA-like"/>
    <property type="match status" value="1"/>
</dbReference>
<evidence type="ECO:0000256" key="10">
    <source>
        <dbReference type="NCBIfam" id="TIGR01397"/>
    </source>
</evidence>
<dbReference type="GO" id="GO:0003774">
    <property type="term" value="F:cytoskeletal motor activity"/>
    <property type="evidence" value="ECO:0007669"/>
    <property type="project" value="InterPro"/>
</dbReference>
<sequence>MANEILSQSEIDALLSAINTGEMSADDFKKEEEERKVKVYDFKRALRFSKDQIRSLTRIHENFARILTTYFSAQLRTYVHINVASADQIPYEEFIRSVPKMTILNVYELPPLDGRILIEINPNIAYSMMDRVMGGKGVSINKVENLTEIETSIMSQLFEKAFESLREAWSTVVDVDPVFDEFEVNPQFLQMVSPNETVVVISLNTTIAETSGMINICIPHVVLEPILPKLSGSYWMESKRKESSSTEVTQLREGIKKAKVPVVAQLGKTEVTIEDFLSMGVGDVLDLGTGIGDPLTVCVGNVPKFIAQPGRSKKKLAVQILETLKGGDGDE</sequence>
<reference evidence="12 13" key="1">
    <citation type="submission" date="2019-08" db="EMBL/GenBank/DDBJ databases">
        <title>Bacillus genomes from the desert of Cuatro Cienegas, Coahuila.</title>
        <authorList>
            <person name="Olmedo-Alvarez G."/>
        </authorList>
    </citation>
    <scope>NUCLEOTIDE SEQUENCE [LARGE SCALE GENOMIC DNA]</scope>
    <source>
        <strain evidence="12 13">CH108_3D</strain>
    </source>
</reference>
<comment type="subcellular location">
    <subcellularLocation>
        <location evidence="1">Bacterial flagellum basal body</location>
    </subcellularLocation>
    <subcellularLocation>
        <location evidence="2">Cell membrane</location>
        <topology evidence="2">Peripheral membrane protein</topology>
    </subcellularLocation>
</comment>
<dbReference type="GO" id="GO:0009425">
    <property type="term" value="C:bacterial-type flagellum basal body"/>
    <property type="evidence" value="ECO:0007669"/>
    <property type="project" value="UniProtKB-SubCell"/>
</dbReference>
<evidence type="ECO:0000256" key="2">
    <source>
        <dbReference type="ARBA" id="ARBA00004202"/>
    </source>
</evidence>
<evidence type="ECO:0000256" key="5">
    <source>
        <dbReference type="ARBA" id="ARBA00022475"/>
    </source>
</evidence>
<dbReference type="PANTHER" id="PTHR30034:SF6">
    <property type="entry name" value="YOP PROTEINS TRANSLOCATION PROTEIN Q"/>
    <property type="match status" value="1"/>
</dbReference>
<evidence type="ECO:0000313" key="13">
    <source>
        <dbReference type="Proteomes" id="UP000322997"/>
    </source>
</evidence>
<dbReference type="InterPro" id="IPR028976">
    <property type="entry name" value="CheC-like_sf"/>
</dbReference>
<dbReference type="PANTHER" id="PTHR30034">
    <property type="entry name" value="FLAGELLAR MOTOR SWITCH PROTEIN FLIM"/>
    <property type="match status" value="1"/>
</dbReference>
<dbReference type="GO" id="GO:0071978">
    <property type="term" value="P:bacterial-type flagellum-dependent swarming motility"/>
    <property type="evidence" value="ECO:0007669"/>
    <property type="project" value="TreeGrafter"/>
</dbReference>
<keyword evidence="12" id="KW-0969">Cilium</keyword>
<dbReference type="InterPro" id="IPR001543">
    <property type="entry name" value="FliN-like_C"/>
</dbReference>
<keyword evidence="12" id="KW-0282">Flagellum</keyword>
<dbReference type="Proteomes" id="UP000322997">
    <property type="component" value="Unassembled WGS sequence"/>
</dbReference>
<dbReference type="CDD" id="cd17908">
    <property type="entry name" value="FliM"/>
    <property type="match status" value="1"/>
</dbReference>
<keyword evidence="8" id="KW-0472">Membrane</keyword>
<dbReference type="AlphaFoldDB" id="A0A5D4RVW1"/>
<dbReference type="InterPro" id="IPR036429">
    <property type="entry name" value="SpoA-like_sf"/>
</dbReference>
<organism evidence="12 13">
    <name type="scientific">Rossellomorea marisflavi</name>
    <dbReference type="NCBI Taxonomy" id="189381"/>
    <lineage>
        <taxon>Bacteria</taxon>
        <taxon>Bacillati</taxon>
        <taxon>Bacillota</taxon>
        <taxon>Bacilli</taxon>
        <taxon>Bacillales</taxon>
        <taxon>Bacillaceae</taxon>
        <taxon>Rossellomorea</taxon>
    </lineage>
</organism>
<dbReference type="Pfam" id="PF01052">
    <property type="entry name" value="FliMN_C"/>
    <property type="match status" value="1"/>
</dbReference>
<evidence type="ECO:0000256" key="1">
    <source>
        <dbReference type="ARBA" id="ARBA00004117"/>
    </source>
</evidence>
<gene>
    <name evidence="12" type="primary">fliM</name>
    <name evidence="12" type="ORF">FZC83_11615</name>
</gene>
<evidence type="ECO:0000256" key="6">
    <source>
        <dbReference type="ARBA" id="ARBA00022500"/>
    </source>
</evidence>
<evidence type="ECO:0000256" key="4">
    <source>
        <dbReference type="ARBA" id="ARBA00021898"/>
    </source>
</evidence>
<dbReference type="EMBL" id="VTEQ01000003">
    <property type="protein sequence ID" value="TYS53874.1"/>
    <property type="molecule type" value="Genomic_DNA"/>
</dbReference>
<dbReference type="PRINTS" id="PR00955">
    <property type="entry name" value="FLGMOTORFLIM"/>
</dbReference>
<dbReference type="RefSeq" id="WP_079515953.1">
    <property type="nucleotide sequence ID" value="NZ_BSED01000456.1"/>
</dbReference>
<evidence type="ECO:0000256" key="9">
    <source>
        <dbReference type="ARBA" id="ARBA00023143"/>
    </source>
</evidence>
<evidence type="ECO:0000259" key="11">
    <source>
        <dbReference type="Pfam" id="PF01052"/>
    </source>
</evidence>
<dbReference type="Pfam" id="PF02154">
    <property type="entry name" value="FliM"/>
    <property type="match status" value="1"/>
</dbReference>
<accession>A0A5D4RVW1</accession>
<dbReference type="InterPro" id="IPR001689">
    <property type="entry name" value="Flag_FliM"/>
</dbReference>
<dbReference type="PIRSF" id="PIRSF002888">
    <property type="entry name" value="FliM"/>
    <property type="match status" value="1"/>
</dbReference>
<keyword evidence="12" id="KW-0966">Cell projection</keyword>
<evidence type="ECO:0000313" key="12">
    <source>
        <dbReference type="EMBL" id="TYS53874.1"/>
    </source>
</evidence>
<comment type="similarity">
    <text evidence="3">Belongs to the FliM family.</text>
</comment>
<dbReference type="Gene3D" id="3.40.1550.10">
    <property type="entry name" value="CheC-like"/>
    <property type="match status" value="1"/>
</dbReference>
<proteinExistence type="inferred from homology"/>
<evidence type="ECO:0000256" key="7">
    <source>
        <dbReference type="ARBA" id="ARBA00022779"/>
    </source>
</evidence>
<keyword evidence="5" id="KW-1003">Cell membrane</keyword>
<dbReference type="NCBIfam" id="TIGR01397">
    <property type="entry name" value="fliM_switch"/>
    <property type="match status" value="1"/>
</dbReference>
<keyword evidence="6" id="KW-0145">Chemotaxis</keyword>